<gene>
    <name evidence="1" type="ORF">CryarDRAFT_2232</name>
</gene>
<reference evidence="1 2" key="1">
    <citation type="submission" date="2013-07" db="EMBL/GenBank/DDBJ databases">
        <authorList>
            <consortium name="DOE Joint Genome Institute"/>
            <person name="Eisen J."/>
            <person name="Huntemann M."/>
            <person name="Han J."/>
            <person name="Chen A."/>
            <person name="Kyrpides N."/>
            <person name="Mavromatis K."/>
            <person name="Markowitz V."/>
            <person name="Palaniappan K."/>
            <person name="Ivanova N."/>
            <person name="Schaumberg A."/>
            <person name="Pati A."/>
            <person name="Liolios K."/>
            <person name="Nordberg H.P."/>
            <person name="Cantor M.N."/>
            <person name="Hua S.X."/>
            <person name="Woyke T."/>
        </authorList>
    </citation>
    <scope>NUCLEOTIDE SEQUENCE [LARGE SCALE GENOMIC DNA]</scope>
    <source>
        <strain evidence="1 2">DSM 44712</strain>
    </source>
</reference>
<accession>A0A010Z114</accession>
<comment type="caution">
    <text evidence="1">The sequence shown here is derived from an EMBL/GenBank/DDBJ whole genome shotgun (WGS) entry which is preliminary data.</text>
</comment>
<keyword evidence="2" id="KW-1185">Reference proteome</keyword>
<dbReference type="HOGENOM" id="CLU_2933631_0_0_11"/>
<dbReference type="AlphaFoldDB" id="A0A010Z114"/>
<organism evidence="1 2">
    <name type="scientific">Cryptosporangium arvum DSM 44712</name>
    <dbReference type="NCBI Taxonomy" id="927661"/>
    <lineage>
        <taxon>Bacteria</taxon>
        <taxon>Bacillati</taxon>
        <taxon>Actinomycetota</taxon>
        <taxon>Actinomycetes</taxon>
        <taxon>Cryptosporangiales</taxon>
        <taxon>Cryptosporangiaceae</taxon>
        <taxon>Cryptosporangium</taxon>
    </lineage>
</organism>
<dbReference type="EMBL" id="JFBT01000001">
    <property type="protein sequence ID" value="EXG81128.1"/>
    <property type="molecule type" value="Genomic_DNA"/>
</dbReference>
<name>A0A010Z114_9ACTN</name>
<sequence>MDPSPSEEGIAMFTKTDETLTAVTPELLQELLVNGEGAATDDALEGGFVPICVQPPSARR</sequence>
<protein>
    <submittedName>
        <fullName evidence="1">Uncharacterized protein</fullName>
    </submittedName>
</protein>
<evidence type="ECO:0000313" key="1">
    <source>
        <dbReference type="EMBL" id="EXG81128.1"/>
    </source>
</evidence>
<proteinExistence type="predicted"/>
<dbReference type="Proteomes" id="UP000021053">
    <property type="component" value="Unassembled WGS sequence"/>
</dbReference>
<evidence type="ECO:0000313" key="2">
    <source>
        <dbReference type="Proteomes" id="UP000021053"/>
    </source>
</evidence>